<evidence type="ECO:0000313" key="3">
    <source>
        <dbReference type="Proteomes" id="UP000707206"/>
    </source>
</evidence>
<accession>A0A967AQI1</accession>
<dbReference type="Pfam" id="PF00884">
    <property type="entry name" value="Sulfatase"/>
    <property type="match status" value="1"/>
</dbReference>
<dbReference type="AlphaFoldDB" id="A0A967AQI1"/>
<protein>
    <submittedName>
        <fullName evidence="2">Sulfatase</fullName>
    </submittedName>
</protein>
<dbReference type="CDD" id="cd16027">
    <property type="entry name" value="SGSH"/>
    <property type="match status" value="1"/>
</dbReference>
<dbReference type="Proteomes" id="UP000707206">
    <property type="component" value="Unassembled WGS sequence"/>
</dbReference>
<dbReference type="EMBL" id="VIKU02000001">
    <property type="protein sequence ID" value="NHF58478.1"/>
    <property type="molecule type" value="Genomic_DNA"/>
</dbReference>
<sequence>MVNYKLSIMKMRYIFFLVCAIWQGIGYAQEDIRPNILVIMFDDAGLDMGAYGSTYVNTPAFDAIAKEGILFSRAYTPNAKCAPSRSSVMTGRNSWQLDAAANHYIYFPPKFKTYQEVLLKNGYTTGHTGKGYAPGKTLNEDGSQREVMGLAYNDKKLQPATSGISDNDYSANFNDFLEKAPKDKPWSFWVGSTEPHRGYEYGTGSRLGGKTIDMIENFPPYWPDNEITRNDLLDYAYEIEDTDRHIGNIMQILRERNLLGNTLVVVTSDHGMPFPRVKGDQYENANHVPMAMLWKEKMQQGGRVVDNYVSFIDLAPTFLEMAGIDWKVSGMHPASGRSLMNIIESSKSGQIEIDRNYVLVGKERHDTGRPDDIGFPIRGMYKDSMLYLRNYETDRWPSGNPETGYLNSDGSPTKTVILNMRRNGEDARYWRLNFGKRVADELYNIGTDPFCMVNLAQDAQYLSMTNTLRQEMEAKLLEQGDLRMVGYGHLYERAPLAGGRDFYTRYMAGENPQAPWVNNTDFETFYLDGDGNTLEKVPLKQKD</sequence>
<dbReference type="Gene3D" id="3.40.720.10">
    <property type="entry name" value="Alkaline Phosphatase, subunit A"/>
    <property type="match status" value="1"/>
</dbReference>
<comment type="caution">
    <text evidence="2">The sequence shown here is derived from an EMBL/GenBank/DDBJ whole genome shotgun (WGS) entry which is preliminary data.</text>
</comment>
<dbReference type="SUPFAM" id="SSF53649">
    <property type="entry name" value="Alkaline phosphatase-like"/>
    <property type="match status" value="1"/>
</dbReference>
<gene>
    <name evidence="2" type="ORF">FK220_003960</name>
</gene>
<proteinExistence type="predicted"/>
<evidence type="ECO:0000313" key="2">
    <source>
        <dbReference type="EMBL" id="NHF58478.1"/>
    </source>
</evidence>
<feature type="domain" description="Sulfatase N-terminal" evidence="1">
    <location>
        <begin position="34"/>
        <end position="324"/>
    </location>
</feature>
<name>A0A967AQI1_9FLAO</name>
<dbReference type="InterPro" id="IPR052701">
    <property type="entry name" value="GAG_Ulvan_Degrading_Sulfatases"/>
</dbReference>
<evidence type="ECO:0000259" key="1">
    <source>
        <dbReference type="Pfam" id="PF00884"/>
    </source>
</evidence>
<dbReference type="InterPro" id="IPR017850">
    <property type="entry name" value="Alkaline_phosphatase_core_sf"/>
</dbReference>
<keyword evidence="3" id="KW-1185">Reference proteome</keyword>
<dbReference type="PANTHER" id="PTHR43751">
    <property type="entry name" value="SULFATASE"/>
    <property type="match status" value="1"/>
</dbReference>
<dbReference type="PANTHER" id="PTHR43751:SF1">
    <property type="entry name" value="SULFATASE ATSG-RELATED"/>
    <property type="match status" value="1"/>
</dbReference>
<reference evidence="2" key="1">
    <citation type="submission" date="2019-07" db="EMBL/GenBank/DDBJ databases">
        <authorList>
            <person name="De-Chao Zhang Q."/>
        </authorList>
    </citation>
    <scope>NUCLEOTIDE SEQUENCE</scope>
    <source>
        <strain evidence="2">TP-CH-4</strain>
    </source>
</reference>
<organism evidence="2 3">
    <name type="scientific">Pelagihabitans pacificus</name>
    <dbReference type="NCBI Taxonomy" id="2696054"/>
    <lineage>
        <taxon>Bacteria</taxon>
        <taxon>Pseudomonadati</taxon>
        <taxon>Bacteroidota</taxon>
        <taxon>Flavobacteriia</taxon>
        <taxon>Flavobacteriales</taxon>
        <taxon>Flavobacteriaceae</taxon>
        <taxon>Pelagihabitans</taxon>
    </lineage>
</organism>
<dbReference type="InterPro" id="IPR000917">
    <property type="entry name" value="Sulfatase_N"/>
</dbReference>
<reference evidence="2" key="2">
    <citation type="submission" date="2020-03" db="EMBL/GenBank/DDBJ databases">
        <title>Flavobacteriaceae bacterium strain TP-CH-4, a member of the family Flavobacteriaceae isolated from a deep-sea seamount.</title>
        <authorList>
            <person name="Zhang D.-C."/>
        </authorList>
    </citation>
    <scope>NUCLEOTIDE SEQUENCE</scope>
    <source>
        <strain evidence="2">TP-CH-4</strain>
    </source>
</reference>